<dbReference type="Proteomes" id="UP000053577">
    <property type="component" value="Unassembled WGS sequence"/>
</dbReference>
<reference evidence="2 3" key="1">
    <citation type="journal article" date="2015" name="Sci. Rep.">
        <title>A comparative genomics and reductive dehalogenase gene transcription study of two chloroethene-respiring bacteria, Dehalococcoides mccartyi strains MB and 11a.</title>
        <authorList>
            <person name="Low A."/>
            <person name="Shen Z."/>
            <person name="Cheng D."/>
            <person name="Rogers M.J."/>
            <person name="Lee P.K."/>
            <person name="He J."/>
        </authorList>
    </citation>
    <scope>NUCLEOTIDE SEQUENCE [LARGE SCALE GENOMIC DNA]</scope>
    <source>
        <strain evidence="2 3">MB</strain>
    </source>
</reference>
<evidence type="ECO:0000259" key="1">
    <source>
        <dbReference type="Pfam" id="PF08818"/>
    </source>
</evidence>
<evidence type="ECO:0000313" key="2">
    <source>
        <dbReference type="EMBL" id="KSV18102.1"/>
    </source>
</evidence>
<proteinExistence type="predicted"/>
<sequence length="120" mass="13582">MQNTPDKSIDKYIQGFPENVQVILRELRQVISEEAPQAVETISYGIPTFKLKGNLVHFGAFKNHISFFPSSSGITAFEKELSAYEISKGTVRFPLDKPLPFPLIRKIVAFRVNENLANKK</sequence>
<dbReference type="RefSeq" id="WP_010936925.1">
    <property type="nucleotide sequence ID" value="NZ_JBEVVD010000002.1"/>
</dbReference>
<dbReference type="GeneID" id="3229482"/>
<comment type="caution">
    <text evidence="2">The sequence shown here is derived from an EMBL/GenBank/DDBJ whole genome shotgun (WGS) entry which is preliminary data.</text>
</comment>
<protein>
    <recommendedName>
        <fullName evidence="1">YdhG-like domain-containing protein</fullName>
    </recommendedName>
</protein>
<accession>A0A0V8M2V3</accession>
<name>A0A0V8M2V3_9CHLR</name>
<dbReference type="EMBL" id="JGYD01000018">
    <property type="protein sequence ID" value="KSV18102.1"/>
    <property type="molecule type" value="Genomic_DNA"/>
</dbReference>
<evidence type="ECO:0000313" key="3">
    <source>
        <dbReference type="Proteomes" id="UP000053577"/>
    </source>
</evidence>
<dbReference type="Gene3D" id="3.90.1150.200">
    <property type="match status" value="1"/>
</dbReference>
<dbReference type="PATRIC" id="fig|61435.5.peg.1095"/>
<feature type="domain" description="YdhG-like" evidence="1">
    <location>
        <begin position="23"/>
        <end position="112"/>
    </location>
</feature>
<dbReference type="InterPro" id="IPR014922">
    <property type="entry name" value="YdhG-like"/>
</dbReference>
<organism evidence="2 3">
    <name type="scientific">Dehalococcoides mccartyi</name>
    <dbReference type="NCBI Taxonomy" id="61435"/>
    <lineage>
        <taxon>Bacteria</taxon>
        <taxon>Bacillati</taxon>
        <taxon>Chloroflexota</taxon>
        <taxon>Dehalococcoidia</taxon>
        <taxon>Dehalococcoidales</taxon>
        <taxon>Dehalococcoidaceae</taxon>
        <taxon>Dehalococcoides</taxon>
    </lineage>
</organism>
<dbReference type="OrthoDB" id="115213at2"/>
<dbReference type="Pfam" id="PF08818">
    <property type="entry name" value="DUF1801"/>
    <property type="match status" value="1"/>
</dbReference>
<gene>
    <name evidence="2" type="ORF">DA01_05535</name>
</gene>
<dbReference type="AlphaFoldDB" id="A0A0V8M2V3"/>
<dbReference type="SUPFAM" id="SSF159888">
    <property type="entry name" value="YdhG-like"/>
    <property type="match status" value="1"/>
</dbReference>